<sequence>MGKNTQKKEFKGIVLRLLLVAVLATIVYSNSFTASWHFDDYSSILDNYKTKSLLTSLRNVLSNPRGVCDLTFAVDYYFSETDVFGFHITNLAIHILSAFFVYLLIRFALTTQAEEGFNNSSGLLKNLPLIGSLLFVAHPIQTQAVTYIVQRYTSLATMFYLMALVFFIKARMNLISCKGKFFSRYHLPFYLYSLVCALLAMRTKEIAVTIPVILLLYDLIFLKKTRQSLKNTLLHLLPFFILLLIILIARVSYDGQNLAGLGEAIDRSFKETPRLTRWENAITQINVVLTYMRLILFPVNQIVYYIYPISNSIFSHYTYFSLLIHITILVAAILIAKKSKLVSFGIFWFFITISVESSIIPIRDVIFEHRLYLPSVGFVLFVAGLVLLKIEWKNVFYAFLLIVITIFSIATYNRNFVWKDDFTLWNDCLSKSKNNPRAYLNLGNFYLDKKLYDASIAKYRRALEIDPYYAEAHNNLGYAYELKGLSDLAVSEYRKALNIRPDYPQARNNLGIFYYDHGKLEEAVSEFKTALMLKPDYPKVHKNIGDIYYDQKKLEDAIKEYQIALELNPNFAEARNSLGIARTNQGRLEEAVNEFRTALKLNPDYFDARYNLGMAYYSKRMFESAIIEYQTVLRQKPDIAEVHVNLGNIYCNQGKLEEGIKEYQAALKIKPDSAEVHYNLGVAYRSKGLFNEAVEEFKNALKIKPDLIQARQAIE</sequence>
<gene>
    <name evidence="5" type="ORF">A2149_07640</name>
</gene>
<dbReference type="SUPFAM" id="SSF48452">
    <property type="entry name" value="TPR-like"/>
    <property type="match status" value="1"/>
</dbReference>
<keyword evidence="4" id="KW-1133">Transmembrane helix</keyword>
<feature type="transmembrane region" description="Helical" evidence="4">
    <location>
        <begin position="234"/>
        <end position="253"/>
    </location>
</feature>
<evidence type="ECO:0000256" key="1">
    <source>
        <dbReference type="ARBA" id="ARBA00022737"/>
    </source>
</evidence>
<evidence type="ECO:0000256" key="3">
    <source>
        <dbReference type="PROSITE-ProRule" id="PRU00339"/>
    </source>
</evidence>
<feature type="repeat" description="TPR" evidence="3">
    <location>
        <begin position="470"/>
        <end position="503"/>
    </location>
</feature>
<dbReference type="GO" id="GO:0035269">
    <property type="term" value="P:protein O-linked glycosylation via mannose"/>
    <property type="evidence" value="ECO:0007669"/>
    <property type="project" value="TreeGrafter"/>
</dbReference>
<feature type="repeat" description="TPR" evidence="3">
    <location>
        <begin position="606"/>
        <end position="639"/>
    </location>
</feature>
<feature type="non-terminal residue" evidence="5">
    <location>
        <position position="715"/>
    </location>
</feature>
<dbReference type="AlphaFoldDB" id="A0A1F7RSN8"/>
<dbReference type="EMBL" id="MGDF01000138">
    <property type="protein sequence ID" value="OGL44563.1"/>
    <property type="molecule type" value="Genomic_DNA"/>
</dbReference>
<feature type="transmembrane region" description="Helical" evidence="4">
    <location>
        <begin position="182"/>
        <end position="200"/>
    </location>
</feature>
<dbReference type="SMART" id="SM00028">
    <property type="entry name" value="TPR"/>
    <property type="match status" value="8"/>
</dbReference>
<proteinExistence type="predicted"/>
<feature type="transmembrane region" description="Helical" evidence="4">
    <location>
        <begin position="371"/>
        <end position="388"/>
    </location>
</feature>
<evidence type="ECO:0000256" key="2">
    <source>
        <dbReference type="ARBA" id="ARBA00022803"/>
    </source>
</evidence>
<dbReference type="Gene3D" id="1.25.40.10">
    <property type="entry name" value="Tetratricopeptide repeat domain"/>
    <property type="match status" value="3"/>
</dbReference>
<dbReference type="PANTHER" id="PTHR44227:SF3">
    <property type="entry name" value="PROTEIN O-MANNOSYL-TRANSFERASE TMTC4"/>
    <property type="match status" value="1"/>
</dbReference>
<feature type="transmembrane region" description="Helical" evidence="4">
    <location>
        <begin position="342"/>
        <end position="359"/>
    </location>
</feature>
<feature type="repeat" description="TPR" evidence="3">
    <location>
        <begin position="504"/>
        <end position="537"/>
    </location>
</feature>
<dbReference type="Pfam" id="PF13414">
    <property type="entry name" value="TPR_11"/>
    <property type="match status" value="4"/>
</dbReference>
<protein>
    <submittedName>
        <fullName evidence="5">Uncharacterized protein</fullName>
    </submittedName>
</protein>
<name>A0A1F7RSN8_9BACT</name>
<accession>A0A1F7RSN8</accession>
<keyword evidence="4" id="KW-0472">Membrane</keyword>
<feature type="transmembrane region" description="Helical" evidence="4">
    <location>
        <begin position="84"/>
        <end position="105"/>
    </location>
</feature>
<dbReference type="GO" id="GO:0000030">
    <property type="term" value="F:mannosyltransferase activity"/>
    <property type="evidence" value="ECO:0007669"/>
    <property type="project" value="TreeGrafter"/>
</dbReference>
<feature type="transmembrane region" description="Helical" evidence="4">
    <location>
        <begin position="206"/>
        <end position="222"/>
    </location>
</feature>
<keyword evidence="2 3" id="KW-0802">TPR repeat</keyword>
<feature type="transmembrane region" description="Helical" evidence="4">
    <location>
        <begin position="394"/>
        <end position="412"/>
    </location>
</feature>
<dbReference type="PANTHER" id="PTHR44227">
    <property type="match status" value="1"/>
</dbReference>
<evidence type="ECO:0000256" key="4">
    <source>
        <dbReference type="SAM" id="Phobius"/>
    </source>
</evidence>
<feature type="repeat" description="TPR" evidence="3">
    <location>
        <begin position="538"/>
        <end position="571"/>
    </location>
</feature>
<evidence type="ECO:0000313" key="6">
    <source>
        <dbReference type="Proteomes" id="UP000178435"/>
    </source>
</evidence>
<comment type="caution">
    <text evidence="5">The sequence shown here is derived from an EMBL/GenBank/DDBJ whole genome shotgun (WGS) entry which is preliminary data.</text>
</comment>
<dbReference type="Pfam" id="PF13181">
    <property type="entry name" value="TPR_8"/>
    <property type="match status" value="1"/>
</dbReference>
<keyword evidence="4" id="KW-0812">Transmembrane</keyword>
<evidence type="ECO:0000313" key="5">
    <source>
        <dbReference type="EMBL" id="OGL44563.1"/>
    </source>
</evidence>
<feature type="repeat" description="TPR" evidence="3">
    <location>
        <begin position="640"/>
        <end position="673"/>
    </location>
</feature>
<feature type="transmembrane region" description="Helical" evidence="4">
    <location>
        <begin position="152"/>
        <end position="170"/>
    </location>
</feature>
<dbReference type="InterPro" id="IPR052346">
    <property type="entry name" value="O-mannosyl-transferase_TMTC"/>
</dbReference>
<dbReference type="GO" id="GO:0030968">
    <property type="term" value="P:endoplasmic reticulum unfolded protein response"/>
    <property type="evidence" value="ECO:0007669"/>
    <property type="project" value="TreeGrafter"/>
</dbReference>
<organism evidence="5 6">
    <name type="scientific">Candidatus Schekmanbacteria bacterium RBG_16_38_11</name>
    <dbReference type="NCBI Taxonomy" id="1817880"/>
    <lineage>
        <taxon>Bacteria</taxon>
        <taxon>Candidatus Schekmaniibacteriota</taxon>
    </lineage>
</organism>
<dbReference type="InterPro" id="IPR019734">
    <property type="entry name" value="TPR_rpt"/>
</dbReference>
<dbReference type="PROSITE" id="PS50005">
    <property type="entry name" value="TPR"/>
    <property type="match status" value="8"/>
</dbReference>
<dbReference type="PROSITE" id="PS50293">
    <property type="entry name" value="TPR_REGION"/>
    <property type="match status" value="6"/>
</dbReference>
<dbReference type="InterPro" id="IPR011990">
    <property type="entry name" value="TPR-like_helical_dom_sf"/>
</dbReference>
<feature type="transmembrane region" description="Helical" evidence="4">
    <location>
        <begin position="319"/>
        <end position="336"/>
    </location>
</feature>
<reference evidence="5 6" key="1">
    <citation type="journal article" date="2016" name="Nat. Commun.">
        <title>Thousands of microbial genomes shed light on interconnected biogeochemical processes in an aquifer system.</title>
        <authorList>
            <person name="Anantharaman K."/>
            <person name="Brown C.T."/>
            <person name="Hug L.A."/>
            <person name="Sharon I."/>
            <person name="Castelle C.J."/>
            <person name="Probst A.J."/>
            <person name="Thomas B.C."/>
            <person name="Singh A."/>
            <person name="Wilkins M.J."/>
            <person name="Karaoz U."/>
            <person name="Brodie E.L."/>
            <person name="Williams K.H."/>
            <person name="Hubbard S.S."/>
            <person name="Banfield J.F."/>
        </authorList>
    </citation>
    <scope>NUCLEOTIDE SEQUENCE [LARGE SCALE GENOMIC DNA]</scope>
</reference>
<feature type="repeat" description="TPR" evidence="3">
    <location>
        <begin position="572"/>
        <end position="605"/>
    </location>
</feature>
<dbReference type="Proteomes" id="UP000178435">
    <property type="component" value="Unassembled WGS sequence"/>
</dbReference>
<feature type="repeat" description="TPR" evidence="3">
    <location>
        <begin position="674"/>
        <end position="707"/>
    </location>
</feature>
<feature type="repeat" description="TPR" evidence="3">
    <location>
        <begin position="436"/>
        <end position="469"/>
    </location>
</feature>
<keyword evidence="1" id="KW-0677">Repeat</keyword>